<dbReference type="InterPro" id="IPR036390">
    <property type="entry name" value="WH_DNA-bd_sf"/>
</dbReference>
<dbReference type="AlphaFoldDB" id="A0A7W8HTJ8"/>
<feature type="domain" description="HTH marR-type" evidence="1">
    <location>
        <begin position="8"/>
        <end position="141"/>
    </location>
</feature>
<dbReference type="GO" id="GO:0006950">
    <property type="term" value="P:response to stress"/>
    <property type="evidence" value="ECO:0007669"/>
    <property type="project" value="TreeGrafter"/>
</dbReference>
<dbReference type="Gene3D" id="1.10.10.10">
    <property type="entry name" value="Winged helix-like DNA-binding domain superfamily/Winged helix DNA-binding domain"/>
    <property type="match status" value="1"/>
</dbReference>
<reference evidence="2 3" key="1">
    <citation type="submission" date="2020-08" db="EMBL/GenBank/DDBJ databases">
        <title>Genomic Encyclopedia of Type Strains, Phase IV (KMG-IV): sequencing the most valuable type-strain genomes for metagenomic binning, comparative biology and taxonomic classification.</title>
        <authorList>
            <person name="Goeker M."/>
        </authorList>
    </citation>
    <scope>NUCLEOTIDE SEQUENCE [LARGE SCALE GENOMIC DNA]</scope>
    <source>
        <strain evidence="2 3">DSM 26376</strain>
    </source>
</reference>
<dbReference type="Pfam" id="PF01047">
    <property type="entry name" value="MarR"/>
    <property type="match status" value="1"/>
</dbReference>
<gene>
    <name evidence="2" type="ORF">HNR26_004124</name>
</gene>
<evidence type="ECO:0000313" key="2">
    <source>
        <dbReference type="EMBL" id="MBB5278030.1"/>
    </source>
</evidence>
<dbReference type="PROSITE" id="PS50995">
    <property type="entry name" value="HTH_MARR_2"/>
    <property type="match status" value="1"/>
</dbReference>
<proteinExistence type="predicted"/>
<accession>A0A7W8HTJ8</accession>
<dbReference type="InterPro" id="IPR000835">
    <property type="entry name" value="HTH_MarR-typ"/>
</dbReference>
<dbReference type="Proteomes" id="UP000550895">
    <property type="component" value="Unassembled WGS sequence"/>
</dbReference>
<protein>
    <submittedName>
        <fullName evidence="2">DNA-binding MarR family transcriptional regulator</fullName>
    </submittedName>
</protein>
<dbReference type="InterPro" id="IPR039422">
    <property type="entry name" value="MarR/SlyA-like"/>
</dbReference>
<dbReference type="SMART" id="SM00347">
    <property type="entry name" value="HTH_MARR"/>
    <property type="match status" value="1"/>
</dbReference>
<keyword evidence="2" id="KW-0238">DNA-binding</keyword>
<dbReference type="EMBL" id="JACHGA010000013">
    <property type="protein sequence ID" value="MBB5278030.1"/>
    <property type="molecule type" value="Genomic_DNA"/>
</dbReference>
<evidence type="ECO:0000259" key="1">
    <source>
        <dbReference type="PROSITE" id="PS50995"/>
    </source>
</evidence>
<dbReference type="InterPro" id="IPR036388">
    <property type="entry name" value="WH-like_DNA-bd_sf"/>
</dbReference>
<sequence length="160" mass="18254">MQDQLRLEAFLPFRLIRVAEIVDNGFTHFCGPDDELSWSEWQVLWSLGERSPTTAKAISGYAGLTKTKISRAVKVLEDKGYLLRKRDRSDRRFELLSLTSKGRDRFERLASEAAAFQRWLERNVNIAYLSSLDSGLVGLEDLVSTGHLRAPQRQTEEPLA</sequence>
<dbReference type="GO" id="GO:0003677">
    <property type="term" value="F:DNA binding"/>
    <property type="evidence" value="ECO:0007669"/>
    <property type="project" value="UniProtKB-KW"/>
</dbReference>
<dbReference type="RefSeq" id="WP_246035134.1">
    <property type="nucleotide sequence ID" value="NZ_JACHGA010000013.1"/>
</dbReference>
<organism evidence="2 3">
    <name type="scientific">Rhizobium rosettiformans</name>
    <dbReference type="NCBI Taxonomy" id="1368430"/>
    <lineage>
        <taxon>Bacteria</taxon>
        <taxon>Pseudomonadati</taxon>
        <taxon>Pseudomonadota</taxon>
        <taxon>Alphaproteobacteria</taxon>
        <taxon>Hyphomicrobiales</taxon>
        <taxon>Rhizobiaceae</taxon>
        <taxon>Rhizobium/Agrobacterium group</taxon>
        <taxon>Rhizobium</taxon>
    </lineage>
</organism>
<keyword evidence="3" id="KW-1185">Reference proteome</keyword>
<comment type="caution">
    <text evidence="2">The sequence shown here is derived from an EMBL/GenBank/DDBJ whole genome shotgun (WGS) entry which is preliminary data.</text>
</comment>
<dbReference type="SUPFAM" id="SSF46785">
    <property type="entry name" value="Winged helix' DNA-binding domain"/>
    <property type="match status" value="1"/>
</dbReference>
<dbReference type="GO" id="GO:0003700">
    <property type="term" value="F:DNA-binding transcription factor activity"/>
    <property type="evidence" value="ECO:0007669"/>
    <property type="project" value="InterPro"/>
</dbReference>
<dbReference type="PANTHER" id="PTHR33164">
    <property type="entry name" value="TRANSCRIPTIONAL REGULATOR, MARR FAMILY"/>
    <property type="match status" value="1"/>
</dbReference>
<evidence type="ECO:0000313" key="3">
    <source>
        <dbReference type="Proteomes" id="UP000550895"/>
    </source>
</evidence>
<name>A0A7W8HTJ8_9HYPH</name>
<dbReference type="PANTHER" id="PTHR33164:SF43">
    <property type="entry name" value="HTH-TYPE TRANSCRIPTIONAL REPRESSOR YETL"/>
    <property type="match status" value="1"/>
</dbReference>